<evidence type="ECO:0000313" key="2">
    <source>
        <dbReference type="EMBL" id="KAG0261207.1"/>
    </source>
</evidence>
<feature type="compositionally biased region" description="Acidic residues" evidence="1">
    <location>
        <begin position="23"/>
        <end position="33"/>
    </location>
</feature>
<feature type="compositionally biased region" description="Basic residues" evidence="1">
    <location>
        <begin position="269"/>
        <end position="292"/>
    </location>
</feature>
<accession>A0AAD4D374</accession>
<feature type="non-terminal residue" evidence="2">
    <location>
        <position position="292"/>
    </location>
</feature>
<feature type="region of interest" description="Disordered" evidence="1">
    <location>
        <begin position="19"/>
        <end position="292"/>
    </location>
</feature>
<dbReference type="EMBL" id="JAAAIL010002051">
    <property type="protein sequence ID" value="KAG0261207.1"/>
    <property type="molecule type" value="Genomic_DNA"/>
</dbReference>
<feature type="compositionally biased region" description="Acidic residues" evidence="1">
    <location>
        <begin position="44"/>
        <end position="65"/>
    </location>
</feature>
<feature type="compositionally biased region" description="Basic residues" evidence="1">
    <location>
        <begin position="202"/>
        <end position="225"/>
    </location>
</feature>
<comment type="caution">
    <text evidence="2">The sequence shown here is derived from an EMBL/GenBank/DDBJ whole genome shotgun (WGS) entry which is preliminary data.</text>
</comment>
<keyword evidence="3" id="KW-1185">Reference proteome</keyword>
<sequence length="292" mass="33146">IAGRTIRVDHVQNYKVPKVFDADGNEVEPDEETVNNAAPKPIQEEDSEDDDSSESEVDDTGIDIDDPMREYLLKKRKKEARKAKRKAEKEAAGGKSESKAEKKARKEAKKAAKREKGQDKDGGNRKASKRSSKDKESSPSPSTMRDDNDKRGEAMEVDVKKDGFADKIPKDSSVIVTDRNTSSKETTVRSSPPPPPSSSLQRRPRSRSRSPRPRQRSNHRHHGRSQSRSPSPSREKYRDSRDDYSRNSRRRGDSWDRGGGYNDRDSRGSRYKSRSRTPPRRGGRRSRTRSPE</sequence>
<feature type="compositionally biased region" description="Basic and acidic residues" evidence="1">
    <location>
        <begin position="144"/>
        <end position="170"/>
    </location>
</feature>
<feature type="compositionally biased region" description="Polar residues" evidence="1">
    <location>
        <begin position="174"/>
        <end position="185"/>
    </location>
</feature>
<dbReference type="Proteomes" id="UP001194580">
    <property type="component" value="Unassembled WGS sequence"/>
</dbReference>
<feature type="compositionally biased region" description="Basic and acidic residues" evidence="1">
    <location>
        <begin position="87"/>
        <end position="101"/>
    </location>
</feature>
<name>A0AAD4D374_9FUNG</name>
<evidence type="ECO:0000256" key="1">
    <source>
        <dbReference type="SAM" id="MobiDB-lite"/>
    </source>
</evidence>
<gene>
    <name evidence="2" type="ORF">BGZ95_004278</name>
</gene>
<dbReference type="AlphaFoldDB" id="A0AAD4D374"/>
<feature type="compositionally biased region" description="Basic and acidic residues" evidence="1">
    <location>
        <begin position="114"/>
        <end position="124"/>
    </location>
</feature>
<proteinExistence type="predicted"/>
<evidence type="ECO:0000313" key="3">
    <source>
        <dbReference type="Proteomes" id="UP001194580"/>
    </source>
</evidence>
<feature type="compositionally biased region" description="Basic residues" evidence="1">
    <location>
        <begin position="102"/>
        <end position="113"/>
    </location>
</feature>
<feature type="compositionally biased region" description="Basic residues" evidence="1">
    <location>
        <begin position="74"/>
        <end position="86"/>
    </location>
</feature>
<reference evidence="2" key="1">
    <citation type="journal article" date="2020" name="Fungal Divers.">
        <title>Resolving the Mortierellaceae phylogeny through synthesis of multi-gene phylogenetics and phylogenomics.</title>
        <authorList>
            <person name="Vandepol N."/>
            <person name="Liber J."/>
            <person name="Desiro A."/>
            <person name="Na H."/>
            <person name="Kennedy M."/>
            <person name="Barry K."/>
            <person name="Grigoriev I.V."/>
            <person name="Miller A.N."/>
            <person name="O'Donnell K."/>
            <person name="Stajich J.E."/>
            <person name="Bonito G."/>
        </authorList>
    </citation>
    <scope>NUCLEOTIDE SEQUENCE</scope>
    <source>
        <strain evidence="2">NRRL 28262</strain>
    </source>
</reference>
<organism evidence="2 3">
    <name type="scientific">Linnemannia exigua</name>
    <dbReference type="NCBI Taxonomy" id="604196"/>
    <lineage>
        <taxon>Eukaryota</taxon>
        <taxon>Fungi</taxon>
        <taxon>Fungi incertae sedis</taxon>
        <taxon>Mucoromycota</taxon>
        <taxon>Mortierellomycotina</taxon>
        <taxon>Mortierellomycetes</taxon>
        <taxon>Mortierellales</taxon>
        <taxon>Mortierellaceae</taxon>
        <taxon>Linnemannia</taxon>
    </lineage>
</organism>
<protein>
    <submittedName>
        <fullName evidence="2">Uncharacterized protein</fullName>
    </submittedName>
</protein>
<feature type="compositionally biased region" description="Basic and acidic residues" evidence="1">
    <location>
        <begin position="233"/>
        <end position="268"/>
    </location>
</feature>